<evidence type="ECO:0000313" key="4">
    <source>
        <dbReference type="Proteomes" id="UP001500620"/>
    </source>
</evidence>
<dbReference type="InterPro" id="IPR050267">
    <property type="entry name" value="Anti-sigma-factor_SerPK"/>
</dbReference>
<evidence type="ECO:0000256" key="1">
    <source>
        <dbReference type="ARBA" id="ARBA00022527"/>
    </source>
</evidence>
<feature type="domain" description="Histidine kinase/HSP90-like ATPase" evidence="2">
    <location>
        <begin position="18"/>
        <end position="126"/>
    </location>
</feature>
<dbReference type="PANTHER" id="PTHR35526:SF3">
    <property type="entry name" value="ANTI-SIGMA-F FACTOR RSBW"/>
    <property type="match status" value="1"/>
</dbReference>
<gene>
    <name evidence="3" type="ORF">GCM10022255_034220</name>
</gene>
<keyword evidence="4" id="KW-1185">Reference proteome</keyword>
<dbReference type="EMBL" id="BAABAT010000008">
    <property type="protein sequence ID" value="GAA4249575.1"/>
    <property type="molecule type" value="Genomic_DNA"/>
</dbReference>
<protein>
    <recommendedName>
        <fullName evidence="2">Histidine kinase/HSP90-like ATPase domain-containing protein</fullName>
    </recommendedName>
</protein>
<sequence>MGEHAGGRAESMVYTLVSDLAAVRAFVTDRAIALGLSPARADLLTLAVNELATNTLQYTRQGGQVRLWAESGQIVCDVEDQGPMRTFGAGMPPAEAMRGRGLAIVEMVCDHVAAFASGRNTVVRMRLGMA</sequence>
<dbReference type="Gene3D" id="3.30.565.10">
    <property type="entry name" value="Histidine kinase-like ATPase, C-terminal domain"/>
    <property type="match status" value="1"/>
</dbReference>
<accession>A0ABP8D8H8</accession>
<name>A0ABP8D8H8_9ACTN</name>
<organism evidence="3 4">
    <name type="scientific">Dactylosporangium darangshiense</name>
    <dbReference type="NCBI Taxonomy" id="579108"/>
    <lineage>
        <taxon>Bacteria</taxon>
        <taxon>Bacillati</taxon>
        <taxon>Actinomycetota</taxon>
        <taxon>Actinomycetes</taxon>
        <taxon>Micromonosporales</taxon>
        <taxon>Micromonosporaceae</taxon>
        <taxon>Dactylosporangium</taxon>
    </lineage>
</organism>
<comment type="caution">
    <text evidence="3">The sequence shown here is derived from an EMBL/GenBank/DDBJ whole genome shotgun (WGS) entry which is preliminary data.</text>
</comment>
<dbReference type="CDD" id="cd16936">
    <property type="entry name" value="HATPase_RsbW-like"/>
    <property type="match status" value="1"/>
</dbReference>
<dbReference type="PANTHER" id="PTHR35526">
    <property type="entry name" value="ANTI-SIGMA-F FACTOR RSBW-RELATED"/>
    <property type="match status" value="1"/>
</dbReference>
<keyword evidence="1" id="KW-0418">Kinase</keyword>
<dbReference type="InterPro" id="IPR036890">
    <property type="entry name" value="HATPase_C_sf"/>
</dbReference>
<proteinExistence type="predicted"/>
<reference evidence="4" key="1">
    <citation type="journal article" date="2019" name="Int. J. Syst. Evol. Microbiol.">
        <title>The Global Catalogue of Microorganisms (GCM) 10K type strain sequencing project: providing services to taxonomists for standard genome sequencing and annotation.</title>
        <authorList>
            <consortium name="The Broad Institute Genomics Platform"/>
            <consortium name="The Broad Institute Genome Sequencing Center for Infectious Disease"/>
            <person name="Wu L."/>
            <person name="Ma J."/>
        </authorList>
    </citation>
    <scope>NUCLEOTIDE SEQUENCE [LARGE SCALE GENOMIC DNA]</scope>
    <source>
        <strain evidence="4">JCM 17441</strain>
    </source>
</reference>
<dbReference type="InterPro" id="IPR003594">
    <property type="entry name" value="HATPase_dom"/>
</dbReference>
<dbReference type="Proteomes" id="UP001500620">
    <property type="component" value="Unassembled WGS sequence"/>
</dbReference>
<dbReference type="SUPFAM" id="SSF55874">
    <property type="entry name" value="ATPase domain of HSP90 chaperone/DNA topoisomerase II/histidine kinase"/>
    <property type="match status" value="1"/>
</dbReference>
<keyword evidence="1" id="KW-0808">Transferase</keyword>
<evidence type="ECO:0000313" key="3">
    <source>
        <dbReference type="EMBL" id="GAA4249575.1"/>
    </source>
</evidence>
<evidence type="ECO:0000259" key="2">
    <source>
        <dbReference type="Pfam" id="PF13581"/>
    </source>
</evidence>
<dbReference type="RefSeq" id="WP_345127875.1">
    <property type="nucleotide sequence ID" value="NZ_BAABAT010000008.1"/>
</dbReference>
<keyword evidence="1" id="KW-0723">Serine/threonine-protein kinase</keyword>
<dbReference type="Pfam" id="PF13581">
    <property type="entry name" value="HATPase_c_2"/>
    <property type="match status" value="1"/>
</dbReference>